<dbReference type="OrthoDB" id="9777604at2"/>
<proteinExistence type="predicted"/>
<dbReference type="Gene3D" id="1.10.1040.10">
    <property type="entry name" value="N-(1-d-carboxylethyl)-l-norvaline Dehydrogenase, domain 2"/>
    <property type="match status" value="1"/>
</dbReference>
<keyword evidence="2" id="KW-0520">NAD</keyword>
<dbReference type="EMBL" id="QEKO01000006">
    <property type="protein sequence ID" value="PVY60832.1"/>
    <property type="molecule type" value="Genomic_DNA"/>
</dbReference>
<evidence type="ECO:0000256" key="3">
    <source>
        <dbReference type="PIRSR" id="PIRSR000103-1"/>
    </source>
</evidence>
<dbReference type="InterPro" id="IPR013328">
    <property type="entry name" value="6PGD_dom2"/>
</dbReference>
<evidence type="ECO:0000313" key="6">
    <source>
        <dbReference type="EMBL" id="PVY60832.1"/>
    </source>
</evidence>
<dbReference type="Proteomes" id="UP000246145">
    <property type="component" value="Unassembled WGS sequence"/>
</dbReference>
<dbReference type="SUPFAM" id="SSF51735">
    <property type="entry name" value="NAD(P)-binding Rossmann-fold domains"/>
    <property type="match status" value="1"/>
</dbReference>
<evidence type="ECO:0000313" key="7">
    <source>
        <dbReference type="Proteomes" id="UP000246145"/>
    </source>
</evidence>
<protein>
    <submittedName>
        <fullName evidence="6">3-hydroxyisobutyrate dehydrogenase-like beta-hydroxyacid dehydrogenase</fullName>
    </submittedName>
</protein>
<evidence type="ECO:0000259" key="4">
    <source>
        <dbReference type="Pfam" id="PF03446"/>
    </source>
</evidence>
<dbReference type="PIRSF" id="PIRSF000103">
    <property type="entry name" value="HIBADH"/>
    <property type="match status" value="1"/>
</dbReference>
<dbReference type="InterPro" id="IPR036291">
    <property type="entry name" value="NAD(P)-bd_dom_sf"/>
</dbReference>
<dbReference type="InterPro" id="IPR008927">
    <property type="entry name" value="6-PGluconate_DH-like_C_sf"/>
</dbReference>
<organism evidence="6 7">
    <name type="scientific">Pusillimonas noertemannii</name>
    <dbReference type="NCBI Taxonomy" id="305977"/>
    <lineage>
        <taxon>Bacteria</taxon>
        <taxon>Pseudomonadati</taxon>
        <taxon>Pseudomonadota</taxon>
        <taxon>Betaproteobacteria</taxon>
        <taxon>Burkholderiales</taxon>
        <taxon>Alcaligenaceae</taxon>
        <taxon>Pusillimonas</taxon>
    </lineage>
</organism>
<evidence type="ECO:0000259" key="5">
    <source>
        <dbReference type="Pfam" id="PF14833"/>
    </source>
</evidence>
<dbReference type="PANTHER" id="PTHR43060">
    <property type="entry name" value="3-HYDROXYISOBUTYRATE DEHYDROGENASE-LIKE 1, MITOCHONDRIAL-RELATED"/>
    <property type="match status" value="1"/>
</dbReference>
<dbReference type="SUPFAM" id="SSF48179">
    <property type="entry name" value="6-phosphogluconate dehydrogenase C-terminal domain-like"/>
    <property type="match status" value="1"/>
</dbReference>
<dbReference type="STRING" id="1231391.GCA_000308195_03039"/>
<dbReference type="Gene3D" id="3.40.50.720">
    <property type="entry name" value="NAD(P)-binding Rossmann-like Domain"/>
    <property type="match status" value="1"/>
</dbReference>
<dbReference type="Pfam" id="PF03446">
    <property type="entry name" value="NAD_binding_2"/>
    <property type="match status" value="1"/>
</dbReference>
<name>A0A2U1CIM6_9BURK</name>
<dbReference type="AlphaFoldDB" id="A0A2U1CIM6"/>
<accession>A0A2U1CIM6</accession>
<dbReference type="GO" id="GO:0050661">
    <property type="term" value="F:NADP binding"/>
    <property type="evidence" value="ECO:0007669"/>
    <property type="project" value="InterPro"/>
</dbReference>
<dbReference type="PANTHER" id="PTHR43060:SF15">
    <property type="entry name" value="3-HYDROXYISOBUTYRATE DEHYDROGENASE-LIKE 1, MITOCHONDRIAL-RELATED"/>
    <property type="match status" value="1"/>
</dbReference>
<comment type="caution">
    <text evidence="6">The sequence shown here is derived from an EMBL/GenBank/DDBJ whole genome shotgun (WGS) entry which is preliminary data.</text>
</comment>
<dbReference type="GO" id="GO:0016491">
    <property type="term" value="F:oxidoreductase activity"/>
    <property type="evidence" value="ECO:0007669"/>
    <property type="project" value="UniProtKB-KW"/>
</dbReference>
<feature type="domain" description="3-hydroxyisobutyrate dehydrogenase-like NAD-binding" evidence="5">
    <location>
        <begin position="164"/>
        <end position="258"/>
    </location>
</feature>
<gene>
    <name evidence="6" type="ORF">C7440_3336</name>
</gene>
<keyword evidence="7" id="KW-1185">Reference proteome</keyword>
<dbReference type="Pfam" id="PF14833">
    <property type="entry name" value="NAD_binding_11"/>
    <property type="match status" value="1"/>
</dbReference>
<reference evidence="6 7" key="1">
    <citation type="submission" date="2018-04" db="EMBL/GenBank/DDBJ databases">
        <title>Genomic Encyclopedia of Type Strains, Phase IV (KMG-IV): sequencing the most valuable type-strain genomes for metagenomic binning, comparative biology and taxonomic classification.</title>
        <authorList>
            <person name="Goeker M."/>
        </authorList>
    </citation>
    <scope>NUCLEOTIDE SEQUENCE [LARGE SCALE GENOMIC DNA]</scope>
    <source>
        <strain evidence="6 7">DSM 10065</strain>
    </source>
</reference>
<feature type="domain" description="6-phosphogluconate dehydrogenase NADP-binding" evidence="4">
    <location>
        <begin position="3"/>
        <end position="160"/>
    </location>
</feature>
<dbReference type="InterPro" id="IPR015815">
    <property type="entry name" value="HIBADH-related"/>
</dbReference>
<evidence type="ECO:0000256" key="2">
    <source>
        <dbReference type="ARBA" id="ARBA00023027"/>
    </source>
</evidence>
<dbReference type="GO" id="GO:0051287">
    <property type="term" value="F:NAD binding"/>
    <property type="evidence" value="ECO:0007669"/>
    <property type="project" value="InterPro"/>
</dbReference>
<sequence length="269" mass="28414">MAKVGLIGAGRMGMPIVGHLLRAGYCTLVSERNPAAVERVTQLGAQCVETSALAAESDFILLCVGYDAEVRALLDGPDGILSNARPGTIVAVLSTVHPRTVRELAAQAAPRGIHVVDSTVCRGGRAADEGTLLSFVGGEAEVVERLRPVLSSYSSDVVHSGGVGTAQVSKAVNNLILWACLVANHEGMALANRYGVDTDALREALMRSSAVNGALGNWGKQSMAWAQDDMNIVAEMADDCGISLPQSGLVREICRTLRPRRYQIEQYGS</sequence>
<feature type="active site" evidence="3">
    <location>
        <position position="170"/>
    </location>
</feature>
<evidence type="ECO:0000256" key="1">
    <source>
        <dbReference type="ARBA" id="ARBA00023002"/>
    </source>
</evidence>
<keyword evidence="1" id="KW-0560">Oxidoreductase</keyword>
<dbReference type="InterPro" id="IPR006115">
    <property type="entry name" value="6PGDH_NADP-bd"/>
</dbReference>
<dbReference type="InterPro" id="IPR029154">
    <property type="entry name" value="HIBADH-like_NADP-bd"/>
</dbReference>